<dbReference type="GO" id="GO:0000049">
    <property type="term" value="F:tRNA binding"/>
    <property type="evidence" value="ECO:0007669"/>
    <property type="project" value="TreeGrafter"/>
</dbReference>
<keyword evidence="5 14" id="KW-0436">Ligase</keyword>
<evidence type="ECO:0000313" key="14">
    <source>
        <dbReference type="EMBL" id="VAW09693.1"/>
    </source>
</evidence>
<evidence type="ECO:0000256" key="10">
    <source>
        <dbReference type="ARBA" id="ARBA00023146"/>
    </source>
</evidence>
<dbReference type="GO" id="GO:0005524">
    <property type="term" value="F:ATP binding"/>
    <property type="evidence" value="ECO:0007669"/>
    <property type="project" value="UniProtKB-KW"/>
</dbReference>
<dbReference type="NCBIfam" id="TIGR00499">
    <property type="entry name" value="lysS_bact"/>
    <property type="match status" value="1"/>
</dbReference>
<dbReference type="CDD" id="cd04322">
    <property type="entry name" value="LysRS_N"/>
    <property type="match status" value="1"/>
</dbReference>
<reference evidence="14" key="1">
    <citation type="submission" date="2018-06" db="EMBL/GenBank/DDBJ databases">
        <authorList>
            <person name="Zhirakovskaya E."/>
        </authorList>
    </citation>
    <scope>NUCLEOTIDE SEQUENCE</scope>
</reference>
<dbReference type="FunFam" id="2.40.50.140:FF:000024">
    <property type="entry name" value="Lysine--tRNA ligase"/>
    <property type="match status" value="1"/>
</dbReference>
<dbReference type="Gene3D" id="2.40.50.140">
    <property type="entry name" value="Nucleic acid-binding proteins"/>
    <property type="match status" value="1"/>
</dbReference>
<evidence type="ECO:0000256" key="11">
    <source>
        <dbReference type="ARBA" id="ARBA00030563"/>
    </source>
</evidence>
<keyword evidence="4" id="KW-0963">Cytoplasm</keyword>
<keyword evidence="7" id="KW-0547">Nucleotide-binding</keyword>
<dbReference type="SUPFAM" id="SSF55681">
    <property type="entry name" value="Class II aaRS and biotin synthetases"/>
    <property type="match status" value="1"/>
</dbReference>
<evidence type="ECO:0000256" key="2">
    <source>
        <dbReference type="ARBA" id="ARBA00008226"/>
    </source>
</evidence>
<dbReference type="GO" id="GO:0006430">
    <property type="term" value="P:lysyl-tRNA aminoacylation"/>
    <property type="evidence" value="ECO:0007669"/>
    <property type="project" value="InterPro"/>
</dbReference>
<dbReference type="PANTHER" id="PTHR42918">
    <property type="entry name" value="LYSYL-TRNA SYNTHETASE"/>
    <property type="match status" value="1"/>
</dbReference>
<proteinExistence type="inferred from homology"/>
<dbReference type="InterPro" id="IPR006195">
    <property type="entry name" value="aa-tRNA-synth_II"/>
</dbReference>
<dbReference type="PROSITE" id="PS50862">
    <property type="entry name" value="AA_TRNA_LIGASE_II"/>
    <property type="match status" value="1"/>
</dbReference>
<evidence type="ECO:0000259" key="13">
    <source>
        <dbReference type="PROSITE" id="PS50862"/>
    </source>
</evidence>
<evidence type="ECO:0000256" key="6">
    <source>
        <dbReference type="ARBA" id="ARBA00022723"/>
    </source>
</evidence>
<dbReference type="InterPro" id="IPR045864">
    <property type="entry name" value="aa-tRNA-synth_II/BPL/LPL"/>
</dbReference>
<evidence type="ECO:0000256" key="8">
    <source>
        <dbReference type="ARBA" id="ARBA00022840"/>
    </source>
</evidence>
<accession>A0A3B0T0X1</accession>
<dbReference type="Pfam" id="PF00152">
    <property type="entry name" value="tRNA-synt_2"/>
    <property type="match status" value="1"/>
</dbReference>
<dbReference type="InterPro" id="IPR002313">
    <property type="entry name" value="Lys-tRNA-ligase_II"/>
</dbReference>
<dbReference type="AlphaFoldDB" id="A0A3B0T0X1"/>
<dbReference type="HAMAP" id="MF_00252">
    <property type="entry name" value="Lys_tRNA_synth_class2"/>
    <property type="match status" value="1"/>
</dbReference>
<keyword evidence="6" id="KW-0479">Metal-binding</keyword>
<dbReference type="CDD" id="cd00775">
    <property type="entry name" value="LysRS_core"/>
    <property type="match status" value="1"/>
</dbReference>
<evidence type="ECO:0000256" key="12">
    <source>
        <dbReference type="ARBA" id="ARBA00048573"/>
    </source>
</evidence>
<dbReference type="InterPro" id="IPR004365">
    <property type="entry name" value="NA-bd_OB_tRNA"/>
</dbReference>
<comment type="similarity">
    <text evidence="2">Belongs to the class-II aminoacyl-tRNA synthetase family.</text>
</comment>
<keyword evidence="9" id="KW-0648">Protein biosynthesis</keyword>
<keyword evidence="10 14" id="KW-0030">Aminoacyl-tRNA synthetase</keyword>
<gene>
    <name evidence="14" type="ORF">MNBD_ACTINO02-2733</name>
</gene>
<evidence type="ECO:0000256" key="5">
    <source>
        <dbReference type="ARBA" id="ARBA00022598"/>
    </source>
</evidence>
<dbReference type="GO" id="GO:0005829">
    <property type="term" value="C:cytosol"/>
    <property type="evidence" value="ECO:0007669"/>
    <property type="project" value="TreeGrafter"/>
</dbReference>
<evidence type="ECO:0000256" key="3">
    <source>
        <dbReference type="ARBA" id="ARBA00013166"/>
    </source>
</evidence>
<dbReference type="EC" id="6.1.1.6" evidence="3"/>
<dbReference type="Gene3D" id="3.30.930.10">
    <property type="entry name" value="Bira Bifunctional Protein, Domain 2"/>
    <property type="match status" value="1"/>
</dbReference>
<evidence type="ECO:0000256" key="7">
    <source>
        <dbReference type="ARBA" id="ARBA00022741"/>
    </source>
</evidence>
<sequence length="505" mass="56011">MDDPATDTSAQLSDADDLSAHPLTALRLDKHRAALEANSYPYRFERTHLTGELHEQFAALEPGTETKTVVRVAGRLFNVRSMGKLTFAVLQDVAGRVQLFVDRRTLGDEAFAKFAELDLGDWIGVEGLVMTSKKGELSVRAQSVELLSKSLRPFPDKWHGLADKGRRYRQRYLDLATNEEARRIAFARATVVRSLRDQFHQRGFVEVETPMLQPEAGGAAARPFETHHNALGVDMVLRIATELHLKRLIVGGMERVFEIGRIFRNEGIDATHSPEFTTLEAYQAFADYNDLMVLMEEILAAVAVDLNGVSTIETAAGVVDLAGPYRRISVIDAVNAVLDESVGFGTDIAVLRAVATKHGVDVREVWGHGRLLYALFEELVEDTLIEPTFVIDHPVEISPLTRIHRSDPNLTERFELYIGGAEMCDAFSELIDPLDQRARFTAQAEARAAGDDEAQTVDEDFLTALEYGMPPTGGLGLGIDRLVMLLTGQVTIREVVLFPQMRPTE</sequence>
<dbReference type="GO" id="GO:0004824">
    <property type="term" value="F:lysine-tRNA ligase activity"/>
    <property type="evidence" value="ECO:0007669"/>
    <property type="project" value="UniProtKB-EC"/>
</dbReference>
<dbReference type="InterPro" id="IPR004364">
    <property type="entry name" value="Aa-tRNA-synt_II"/>
</dbReference>
<dbReference type="InterPro" id="IPR018149">
    <property type="entry name" value="Lys-tRNA-synth_II_C"/>
</dbReference>
<dbReference type="InterPro" id="IPR012340">
    <property type="entry name" value="NA-bd_OB-fold"/>
</dbReference>
<comment type="subcellular location">
    <subcellularLocation>
        <location evidence="1">Cytoplasm</location>
    </subcellularLocation>
</comment>
<keyword evidence="8" id="KW-0067">ATP-binding</keyword>
<dbReference type="EMBL" id="UOEK01000635">
    <property type="protein sequence ID" value="VAW09693.1"/>
    <property type="molecule type" value="Genomic_DNA"/>
</dbReference>
<evidence type="ECO:0000256" key="1">
    <source>
        <dbReference type="ARBA" id="ARBA00004496"/>
    </source>
</evidence>
<dbReference type="GO" id="GO:0046872">
    <property type="term" value="F:metal ion binding"/>
    <property type="evidence" value="ECO:0007669"/>
    <property type="project" value="UniProtKB-KW"/>
</dbReference>
<name>A0A3B0T0X1_9ZZZZ</name>
<organism evidence="14">
    <name type="scientific">hydrothermal vent metagenome</name>
    <dbReference type="NCBI Taxonomy" id="652676"/>
    <lineage>
        <taxon>unclassified sequences</taxon>
        <taxon>metagenomes</taxon>
        <taxon>ecological metagenomes</taxon>
    </lineage>
</organism>
<dbReference type="Pfam" id="PF01336">
    <property type="entry name" value="tRNA_anti-codon"/>
    <property type="match status" value="1"/>
</dbReference>
<comment type="catalytic activity">
    <reaction evidence="12">
        <text>tRNA(Lys) + L-lysine + ATP = L-lysyl-tRNA(Lys) + AMP + diphosphate</text>
        <dbReference type="Rhea" id="RHEA:20792"/>
        <dbReference type="Rhea" id="RHEA-COMP:9696"/>
        <dbReference type="Rhea" id="RHEA-COMP:9697"/>
        <dbReference type="ChEBI" id="CHEBI:30616"/>
        <dbReference type="ChEBI" id="CHEBI:32551"/>
        <dbReference type="ChEBI" id="CHEBI:33019"/>
        <dbReference type="ChEBI" id="CHEBI:78442"/>
        <dbReference type="ChEBI" id="CHEBI:78529"/>
        <dbReference type="ChEBI" id="CHEBI:456215"/>
        <dbReference type="EC" id="6.1.1.6"/>
    </reaction>
</comment>
<dbReference type="InterPro" id="IPR044136">
    <property type="entry name" value="Lys-tRNA-ligase_II_N"/>
</dbReference>
<evidence type="ECO:0000256" key="9">
    <source>
        <dbReference type="ARBA" id="ARBA00022917"/>
    </source>
</evidence>
<dbReference type="NCBIfam" id="NF001756">
    <property type="entry name" value="PRK00484.1"/>
    <property type="match status" value="1"/>
</dbReference>
<feature type="domain" description="Aminoacyl-transfer RNA synthetases class-II family profile" evidence="13">
    <location>
        <begin position="191"/>
        <end position="503"/>
    </location>
</feature>
<protein>
    <recommendedName>
        <fullName evidence="3">lysine--tRNA ligase</fullName>
        <ecNumber evidence="3">6.1.1.6</ecNumber>
    </recommendedName>
    <alternativeName>
        <fullName evidence="11">Lysyl-tRNA synthetase</fullName>
    </alternativeName>
</protein>
<dbReference type="PRINTS" id="PR00982">
    <property type="entry name" value="TRNASYNTHLYS"/>
</dbReference>
<dbReference type="PANTHER" id="PTHR42918:SF15">
    <property type="entry name" value="LYSINE--TRNA LIGASE, CHLOROPLASTIC_MITOCHONDRIAL"/>
    <property type="match status" value="1"/>
</dbReference>
<dbReference type="SUPFAM" id="SSF50249">
    <property type="entry name" value="Nucleic acid-binding proteins"/>
    <property type="match status" value="1"/>
</dbReference>
<evidence type="ECO:0000256" key="4">
    <source>
        <dbReference type="ARBA" id="ARBA00022490"/>
    </source>
</evidence>
<dbReference type="FunFam" id="3.30.930.10:FF:000238">
    <property type="entry name" value="Lysine--tRNA ligase"/>
    <property type="match status" value="1"/>
</dbReference>